<dbReference type="Gene3D" id="1.10.510.10">
    <property type="entry name" value="Transferase(Phosphotransferase) domain 1"/>
    <property type="match status" value="1"/>
</dbReference>
<dbReference type="InterPro" id="IPR058192">
    <property type="entry name" value="WHD_ROQ1-like"/>
</dbReference>
<dbReference type="Gene3D" id="3.80.10.10">
    <property type="entry name" value="Ribonuclease Inhibitor"/>
    <property type="match status" value="6"/>
</dbReference>
<dbReference type="Pfam" id="PF01582">
    <property type="entry name" value="TIR"/>
    <property type="match status" value="2"/>
</dbReference>
<dbReference type="Pfam" id="PF00931">
    <property type="entry name" value="NB-ARC"/>
    <property type="match status" value="1"/>
</dbReference>
<keyword evidence="5" id="KW-0378">Hydrolase</keyword>
<sequence length="2649" mass="300030">MAAASSSCSRRYDVFPSFSGVDVRKTFLSNLLEAFDRRSINTFMDHGIERSRTIAPELISAIREARISIVIFSKNYASSTWCLDELTGEFGDVFKKTCEDKEEDQKQRWMQALVDITNIAGEDLRNGPSEAAMVVKIANDVSNKLISPSNSFGDFVGIEAHLEAMNSILCLESKEARMDVKIGGKLGVVEQMLNQKKVLIVLDDVDDPEFLKTLVGKTKWFGPGSRIIVITQDRQLLKAHDIDLLYEVKFPSLDLALKMLCRSAFGENSPPDDFQALAFEVAMLAGNLPLGLSVLGSSLKRRTKEEWMEMMPRFRNGLNGDIMKTLRVSYDRLDQKDQDMFLYIACLFNGFEVSYVNDLLEDNVGLTMLVEKSLIRITSEGDIEMHNLLEKLGIEIDRAKSKGNPGKRRFLTDFEDTREVLTEKTGTETVLGIRFCTAFRSKELLPIDEKSFQGMRNLQCLSVTGDYMDLPQSLVYLPPKLRLLDWDRCPLKCLPYSFKADYLIQLTMMGSKLEKLWEGTVPLGSLKRMNMHGSRYLREIPDLSNARNLEELNLSECRSLVTLPSSIQNAIKLIYLDMRGCTKLESFPTHLNLESLEYLENCIWNKNLPGLDYLACLVRCMPCEFRPNDLVRLIVRGNQMLEKLWEGVQSLASLVEMDMSECGNLTEIPDLSKATNLVNLYLSNCKSLVTVPSTIGNLQKLVRLEMKECTGLEVLPTDVNLSSLKMLDLSGCSSLRTFPLISKSIKWLYLENTAIEEVPCCIENFSWLTVLMMYCCKRLKNISPNIFRLTILKLVDFTECRGVNVAMSDASGRLSVTLESLGSSHLVTWVESLSDLGREISSGLRQSGSGPFIISSRTAANWMEMRENSSYGHCSSLCPYQACIVVDLLTEGKSWGPYCEPEDLPSKLTFNDVEFNFSCSKRIKECGIRLLNVSPFPDDSDGSSETEYSQQSREKCDVVETARSNKRMRMTSGTSEEYINLPCVQIVADTSLTALNMELSLGQGEASSVSSYPSLEGESLCVDSMISEQQDEEIPILNSGSGWDGKANSLGLFSAEWSLDQGPKKRRVFCGSYFVIPHNGKESSHWNIKDIAQLRGSEELWEVAKLHNRESSLHEELYKSRYLKGMELRKWYELNPKRMEFLDAIPWSLLDLVDRCLTVNPRRRISAEDALKHDFFHPIYNVLRWIYNVFASFSGENFGKLFRGHLVKELELDREMMDTSKDDDMEIASSSGSRRYDVFPSFRGEDVRDSFLSHLLKELRGKAITFIDDEIERSRSIGPELLSAIKESRIAIVIFSKNYASSTWCLNELVEIHKCYTNLNQMVIPIFFHVDASEVKKQTGEFGKVFEETCKAKSEDEKQSWKQALAAVAVMAGYDLRKWPSEAAMIEELAEDVLRKTMTPSDDFGDLVGIENHIEAIKSVLCLESKEARIMVGIWGQSGIGKSTIGRALYSKLSIQFHHRAFITYKSTSGSDVSGMKLRWEKELLSEILGQKDIKIEHFGVVEQRLKQQKVLILLDDVDSLEFLKTLVGKAEWFGSGSRIIVITQDRQLLQAHEIDLIYEVEFPSEHLALTMLCRSAFGKDSPPDDFKELAFEVAKLAGNLPLGLSVLGSSLKGRTKEWWMEMMPRLRNGLNGDIMKTLRVSYDRLHQKDQDMFLYIACLFNGFEVSYVKDLLKDNVGFTMLTEKSLIRITPDGYIEMHNLLEKLGREIDRAKSKGNPGKRRFLTNFEDIHEVVTEKTGTETLLGIRLPFEEYFSTRPLLIDKESFKGMRNLQYLEIGYYGDLPQSLVYLPLKLRLLDWDDCPLKSLPSTFKAEYLVNLIMKYSKLEKLWEGTLPLGSLKEMNLRYSNNLKEIPDLSLAINLDELDLVGCKSLVTLPSSIQNATKLIYLDMSDCKKLESFPTDLNLESLEYLDLTGCPNLRNFPAIKIVSGILGCSYFEILQDRNEIVVEDCFWNKNLPAGLDYLDCLTRCMPCEFRPEQLAFLNVRGYKHEKLWEGIQSLGSLEGMDLSESENLTEIPDLSKATKLESLILNNCKSLVTLPSTIGNLHRLVRLEMKECTGLEVLPTDVNLSSLETLDLSGCSSLRSFPLISTNIVWLYLENTAIEEIPSTIGNLHRLVRLEMKKCTGLEVLPTDVNLSSLETLDLSGCSSLRSFPLISESIKWLYLENTAIEEIPDLSKATNLKNLKLNNCKSLVTLPTTIGNLQKLVSFEMKECTGLEVLPIDVNLSSLMILDLSGCSSLRTFPLISTNIVWLYLENTAIEEIPSTIGNLHRLVRLEMKECTGLEVLPTDVNLSSLMILDLSGCSSLRTFPLISTRIECLYLQNTAIEEVPCCIEDFTRLTVLMMYCCQRLKTISPNIFRLTRLKVADFTDCRGVIKALSDATVVATMEDHVSCDFWDRLYRVAYLQEHFSFRNCFKLDRDARELILRSCFTPVALPGEEIPKYFTYRAYGDSLTVIVPQSSLSQNFLRFKACVVVEPLSKGKGFYPFLKVNVGFNGKQYQKSFSKDAELEFCKTDHLFFCSFKFRSEDLPSKLNFNDVEFKFCCSNRIKECGVRLMYVSQEENNQQTTRSEKRMRMTSGTSEEDINLPYGLIVADTGLAALNMELSLGQGEPSSSTSLEGEALCVDYMITEEQDEEIPILFPVSGN</sequence>
<dbReference type="EC" id="3.2.2.6" evidence="1"/>
<dbReference type="FunFam" id="3.80.10.10:FF:001272">
    <property type="entry name" value="TIR-NBS-LRR class disease resistance protein"/>
    <property type="match status" value="1"/>
</dbReference>
<dbReference type="Pfam" id="PF07725">
    <property type="entry name" value="LRR_3"/>
    <property type="match status" value="3"/>
</dbReference>
<accession>A0A5S9XT54</accession>
<dbReference type="InterPro" id="IPR027417">
    <property type="entry name" value="P-loop_NTPase"/>
</dbReference>
<dbReference type="FunFam" id="3.80.10.10:FF:000359">
    <property type="entry name" value="Disease resistance protein (TIR-NBS-LRR class) family"/>
    <property type="match status" value="2"/>
</dbReference>
<dbReference type="InterPro" id="IPR058546">
    <property type="entry name" value="RPS4B/Roq1-like_LRR"/>
</dbReference>
<dbReference type="PRINTS" id="PR00364">
    <property type="entry name" value="DISEASERSIST"/>
</dbReference>
<organism evidence="11 12">
    <name type="scientific">Arabidopsis thaliana</name>
    <name type="common">Mouse-ear cress</name>
    <dbReference type="NCBI Taxonomy" id="3702"/>
    <lineage>
        <taxon>Eukaryota</taxon>
        <taxon>Viridiplantae</taxon>
        <taxon>Streptophyta</taxon>
        <taxon>Embryophyta</taxon>
        <taxon>Tracheophyta</taxon>
        <taxon>Spermatophyta</taxon>
        <taxon>Magnoliopsida</taxon>
        <taxon>eudicotyledons</taxon>
        <taxon>Gunneridae</taxon>
        <taxon>Pentapetalae</taxon>
        <taxon>rosids</taxon>
        <taxon>malvids</taxon>
        <taxon>Brassicales</taxon>
        <taxon>Brassicaceae</taxon>
        <taxon>Camelineae</taxon>
        <taxon>Arabidopsis</taxon>
    </lineage>
</organism>
<dbReference type="PANTHER" id="PTHR11017:SF274">
    <property type="entry name" value="ADP-RIBOSYL CYCLASE_CYCLIC ADP-RIBOSE HYDROLASE-RELATED"/>
    <property type="match status" value="1"/>
</dbReference>
<dbReference type="SMART" id="SM00255">
    <property type="entry name" value="TIR"/>
    <property type="match status" value="2"/>
</dbReference>
<reference evidence="11 12" key="1">
    <citation type="submission" date="2019-12" db="EMBL/GenBank/DDBJ databases">
        <authorList>
            <person name="Jiao W.-B."/>
            <person name="Schneeberger K."/>
        </authorList>
    </citation>
    <scope>NUCLEOTIDE SEQUENCE [LARGE SCALE GENOMIC DNA]</scope>
    <source>
        <strain evidence="12">cv. C24</strain>
    </source>
</reference>
<dbReference type="PROSITE" id="PS50104">
    <property type="entry name" value="TIR"/>
    <property type="match status" value="2"/>
</dbReference>
<gene>
    <name evidence="11" type="ORF">C24_LOCUS18276</name>
</gene>
<evidence type="ECO:0000256" key="9">
    <source>
        <dbReference type="ARBA" id="ARBA00047304"/>
    </source>
</evidence>
<dbReference type="Proteomes" id="UP000434276">
    <property type="component" value="Unassembled WGS sequence"/>
</dbReference>
<evidence type="ECO:0000256" key="7">
    <source>
        <dbReference type="ARBA" id="ARBA00022840"/>
    </source>
</evidence>
<dbReference type="Gene3D" id="3.40.50.10140">
    <property type="entry name" value="Toll/interleukin-1 receptor homology (TIR) domain"/>
    <property type="match status" value="3"/>
</dbReference>
<evidence type="ECO:0000256" key="3">
    <source>
        <dbReference type="ARBA" id="ARBA00022737"/>
    </source>
</evidence>
<evidence type="ECO:0000256" key="4">
    <source>
        <dbReference type="ARBA" id="ARBA00022741"/>
    </source>
</evidence>
<dbReference type="GO" id="GO:0006952">
    <property type="term" value="P:defense response"/>
    <property type="evidence" value="ECO:0007669"/>
    <property type="project" value="UniProtKB-KW"/>
</dbReference>
<feature type="domain" description="TIR" evidence="10">
    <location>
        <begin position="10"/>
        <end position="145"/>
    </location>
</feature>
<dbReference type="PANTHER" id="PTHR11017">
    <property type="entry name" value="LEUCINE-RICH REPEAT-CONTAINING PROTEIN"/>
    <property type="match status" value="1"/>
</dbReference>
<dbReference type="InterPro" id="IPR045344">
    <property type="entry name" value="C-JID"/>
</dbReference>
<dbReference type="Pfam" id="PF20160">
    <property type="entry name" value="C-JID"/>
    <property type="match status" value="1"/>
</dbReference>
<keyword evidence="6" id="KW-0611">Plant defense</keyword>
<protein>
    <recommendedName>
        <fullName evidence="1">ADP-ribosyl cyclase/cyclic ADP-ribose hydrolase</fullName>
        <ecNumber evidence="1">3.2.2.6</ecNumber>
    </recommendedName>
</protein>
<keyword evidence="7" id="KW-0067">ATP-binding</keyword>
<dbReference type="Pfam" id="PF23282">
    <property type="entry name" value="WHD_ROQ1"/>
    <property type="match status" value="2"/>
</dbReference>
<evidence type="ECO:0000256" key="2">
    <source>
        <dbReference type="ARBA" id="ARBA00022614"/>
    </source>
</evidence>
<keyword evidence="2" id="KW-0433">Leucine-rich repeat</keyword>
<dbReference type="FunFam" id="3.80.10.10:FF:001175">
    <property type="entry name" value="Disease resistance protein (TIR-NBS-LRR class) family"/>
    <property type="match status" value="1"/>
</dbReference>
<dbReference type="InterPro" id="IPR000157">
    <property type="entry name" value="TIR_dom"/>
</dbReference>
<dbReference type="SUPFAM" id="SSF52540">
    <property type="entry name" value="P-loop containing nucleoside triphosphate hydrolases"/>
    <property type="match status" value="2"/>
</dbReference>
<evidence type="ECO:0000313" key="11">
    <source>
        <dbReference type="EMBL" id="CAA0395530.1"/>
    </source>
</evidence>
<name>A0A5S9XT54_ARATH</name>
<dbReference type="InterPro" id="IPR035897">
    <property type="entry name" value="Toll_tir_struct_dom_sf"/>
</dbReference>
<evidence type="ECO:0000256" key="5">
    <source>
        <dbReference type="ARBA" id="ARBA00022801"/>
    </source>
</evidence>
<dbReference type="InterPro" id="IPR011713">
    <property type="entry name" value="Leu-rich_rpt_3"/>
</dbReference>
<keyword evidence="8" id="KW-0520">NAD</keyword>
<dbReference type="SUPFAM" id="SSF56112">
    <property type="entry name" value="Protein kinase-like (PK-like)"/>
    <property type="match status" value="1"/>
</dbReference>
<proteinExistence type="predicted"/>
<dbReference type="EMBL" id="CACSHJ010000095">
    <property type="protein sequence ID" value="CAA0395530.1"/>
    <property type="molecule type" value="Genomic_DNA"/>
</dbReference>
<evidence type="ECO:0000256" key="8">
    <source>
        <dbReference type="ARBA" id="ARBA00023027"/>
    </source>
</evidence>
<dbReference type="InterPro" id="IPR011009">
    <property type="entry name" value="Kinase-like_dom_sf"/>
</dbReference>
<evidence type="ECO:0000256" key="1">
    <source>
        <dbReference type="ARBA" id="ARBA00011982"/>
    </source>
</evidence>
<dbReference type="Gene3D" id="3.40.50.300">
    <property type="entry name" value="P-loop containing nucleotide triphosphate hydrolases"/>
    <property type="match status" value="2"/>
</dbReference>
<dbReference type="Gene3D" id="1.10.8.430">
    <property type="entry name" value="Helical domain of apoptotic protease-activating factors"/>
    <property type="match status" value="2"/>
</dbReference>
<dbReference type="GO" id="GO:0061809">
    <property type="term" value="F:NAD+ nucleosidase activity, cyclic ADP-ribose generating"/>
    <property type="evidence" value="ECO:0007669"/>
    <property type="project" value="UniProtKB-EC"/>
</dbReference>
<dbReference type="GO" id="GO:0007165">
    <property type="term" value="P:signal transduction"/>
    <property type="evidence" value="ECO:0007669"/>
    <property type="project" value="InterPro"/>
</dbReference>
<dbReference type="SUPFAM" id="SSF46785">
    <property type="entry name" value="Winged helix' DNA-binding domain"/>
    <property type="match status" value="2"/>
</dbReference>
<dbReference type="InterPro" id="IPR044974">
    <property type="entry name" value="Disease_R_plants"/>
</dbReference>
<evidence type="ECO:0000256" key="6">
    <source>
        <dbReference type="ARBA" id="ARBA00022821"/>
    </source>
</evidence>
<evidence type="ECO:0000313" key="12">
    <source>
        <dbReference type="Proteomes" id="UP000434276"/>
    </source>
</evidence>
<dbReference type="InterPro" id="IPR032675">
    <property type="entry name" value="LRR_dom_sf"/>
</dbReference>
<dbReference type="GO" id="GO:0043531">
    <property type="term" value="F:ADP binding"/>
    <property type="evidence" value="ECO:0007669"/>
    <property type="project" value="InterPro"/>
</dbReference>
<dbReference type="InterPro" id="IPR036390">
    <property type="entry name" value="WH_DNA-bd_sf"/>
</dbReference>
<dbReference type="InterPro" id="IPR002182">
    <property type="entry name" value="NB-ARC"/>
</dbReference>
<dbReference type="FunFam" id="3.40.50.10140:FF:000007">
    <property type="entry name" value="Disease resistance protein (TIR-NBS-LRR class)"/>
    <property type="match status" value="1"/>
</dbReference>
<dbReference type="SUPFAM" id="SSF52200">
    <property type="entry name" value="Toll/Interleukin receptor TIR domain"/>
    <property type="match status" value="2"/>
</dbReference>
<evidence type="ECO:0000259" key="10">
    <source>
        <dbReference type="PROSITE" id="PS50104"/>
    </source>
</evidence>
<dbReference type="FunFam" id="3.40.50.300:FF:001002">
    <property type="entry name" value="Disease resistance protein (TIR-NBS-LRR class)"/>
    <property type="match status" value="1"/>
</dbReference>
<dbReference type="GO" id="GO:0005524">
    <property type="term" value="F:ATP binding"/>
    <property type="evidence" value="ECO:0007669"/>
    <property type="project" value="UniProtKB-KW"/>
</dbReference>
<dbReference type="InterPro" id="IPR042197">
    <property type="entry name" value="Apaf_helical"/>
</dbReference>
<dbReference type="Pfam" id="PF23286">
    <property type="entry name" value="LRR_13"/>
    <property type="match status" value="1"/>
</dbReference>
<feature type="domain" description="TIR" evidence="10">
    <location>
        <begin position="1234"/>
        <end position="1397"/>
    </location>
</feature>
<keyword evidence="4" id="KW-0547">Nucleotide-binding</keyword>
<dbReference type="ExpressionAtlas" id="A0A5S9XT54">
    <property type="expression patterns" value="baseline and differential"/>
</dbReference>
<dbReference type="OrthoDB" id="1357022at2759"/>
<keyword evidence="3" id="KW-0677">Repeat</keyword>
<dbReference type="SUPFAM" id="SSF52058">
    <property type="entry name" value="L domain-like"/>
    <property type="match status" value="4"/>
</dbReference>
<comment type="catalytic activity">
    <reaction evidence="9">
        <text>NAD(+) + H2O = ADP-D-ribose + nicotinamide + H(+)</text>
        <dbReference type="Rhea" id="RHEA:16301"/>
        <dbReference type="ChEBI" id="CHEBI:15377"/>
        <dbReference type="ChEBI" id="CHEBI:15378"/>
        <dbReference type="ChEBI" id="CHEBI:17154"/>
        <dbReference type="ChEBI" id="CHEBI:57540"/>
        <dbReference type="ChEBI" id="CHEBI:57967"/>
        <dbReference type="EC" id="3.2.2.6"/>
    </reaction>
    <physiologicalReaction direction="left-to-right" evidence="9">
        <dbReference type="Rhea" id="RHEA:16302"/>
    </physiologicalReaction>
</comment>
<dbReference type="FunFam" id="1.10.8.430:FF:000002">
    <property type="entry name" value="Disease resistance protein (TIR-NBS-LRR class)"/>
    <property type="match status" value="2"/>
</dbReference>